<dbReference type="GO" id="GO:0004725">
    <property type="term" value="F:protein tyrosine phosphatase activity"/>
    <property type="evidence" value="ECO:0007669"/>
    <property type="project" value="InterPro"/>
</dbReference>
<keyword evidence="2" id="KW-1015">Disulfide bond</keyword>
<dbReference type="AlphaFoldDB" id="A0AA36FXJ9"/>
<dbReference type="CDD" id="cd00047">
    <property type="entry name" value="PTPc"/>
    <property type="match status" value="1"/>
</dbReference>
<dbReference type="InterPro" id="IPR003582">
    <property type="entry name" value="ShKT_dom"/>
</dbReference>
<organism evidence="9 10">
    <name type="scientific">Mesorhabditis spiculigera</name>
    <dbReference type="NCBI Taxonomy" id="96644"/>
    <lineage>
        <taxon>Eukaryota</taxon>
        <taxon>Metazoa</taxon>
        <taxon>Ecdysozoa</taxon>
        <taxon>Nematoda</taxon>
        <taxon>Chromadorea</taxon>
        <taxon>Rhabditida</taxon>
        <taxon>Rhabditina</taxon>
        <taxon>Rhabditomorpha</taxon>
        <taxon>Rhabditoidea</taxon>
        <taxon>Rhabditidae</taxon>
        <taxon>Mesorhabditinae</taxon>
        <taxon>Mesorhabditis</taxon>
    </lineage>
</organism>
<evidence type="ECO:0000256" key="1">
    <source>
        <dbReference type="ARBA" id="ARBA00022729"/>
    </source>
</evidence>
<dbReference type="InterPro" id="IPR003595">
    <property type="entry name" value="Tyr_Pase_cat"/>
</dbReference>
<feature type="signal peptide" evidence="5">
    <location>
        <begin position="1"/>
        <end position="16"/>
    </location>
</feature>
<evidence type="ECO:0000313" key="10">
    <source>
        <dbReference type="Proteomes" id="UP001177023"/>
    </source>
</evidence>
<dbReference type="SMART" id="SM00254">
    <property type="entry name" value="ShKT"/>
    <property type="match status" value="2"/>
</dbReference>
<dbReference type="SMART" id="SM00194">
    <property type="entry name" value="PTPc"/>
    <property type="match status" value="1"/>
</dbReference>
<dbReference type="PRINTS" id="PR00700">
    <property type="entry name" value="PRTYPHPHTASE"/>
</dbReference>
<dbReference type="PANTHER" id="PTHR23219">
    <property type="entry name" value="TYROSINE-PROTEIN PHOSPHATASE C15H7.3-RELATED"/>
    <property type="match status" value="1"/>
</dbReference>
<dbReference type="InterPro" id="IPR000387">
    <property type="entry name" value="Tyr_Pase_dom"/>
</dbReference>
<proteinExistence type="predicted"/>
<name>A0AA36FXJ9_9BILA</name>
<dbReference type="Pfam" id="PF01549">
    <property type="entry name" value="ShK"/>
    <property type="match status" value="2"/>
</dbReference>
<evidence type="ECO:0000259" key="6">
    <source>
        <dbReference type="PROSITE" id="PS50055"/>
    </source>
</evidence>
<evidence type="ECO:0000256" key="3">
    <source>
        <dbReference type="PROSITE-ProRule" id="PRU01005"/>
    </source>
</evidence>
<evidence type="ECO:0000259" key="8">
    <source>
        <dbReference type="PROSITE" id="PS51670"/>
    </source>
</evidence>
<dbReference type="PROSITE" id="PS51670">
    <property type="entry name" value="SHKT"/>
    <property type="match status" value="1"/>
</dbReference>
<feature type="chain" id="PRO_5041313087" evidence="5">
    <location>
        <begin position="17"/>
        <end position="530"/>
    </location>
</feature>
<gene>
    <name evidence="9" type="ORF">MSPICULIGERA_LOCUS10153</name>
</gene>
<dbReference type="InterPro" id="IPR000242">
    <property type="entry name" value="PTP_cat"/>
</dbReference>
<dbReference type="Gene3D" id="1.10.10.1940">
    <property type="match status" value="2"/>
</dbReference>
<feature type="domain" description="Tyrosine specific protein phosphatases" evidence="7">
    <location>
        <begin position="426"/>
        <end position="497"/>
    </location>
</feature>
<dbReference type="Proteomes" id="UP001177023">
    <property type="component" value="Unassembled WGS sequence"/>
</dbReference>
<feature type="compositionally biased region" description="Basic residues" evidence="4">
    <location>
        <begin position="170"/>
        <end position="180"/>
    </location>
</feature>
<feature type="region of interest" description="Disordered" evidence="4">
    <location>
        <begin position="155"/>
        <end position="224"/>
    </location>
</feature>
<dbReference type="Gene3D" id="3.90.190.10">
    <property type="entry name" value="Protein tyrosine phosphatase superfamily"/>
    <property type="match status" value="1"/>
</dbReference>
<evidence type="ECO:0000256" key="4">
    <source>
        <dbReference type="SAM" id="MobiDB-lite"/>
    </source>
</evidence>
<evidence type="ECO:0000259" key="7">
    <source>
        <dbReference type="PROSITE" id="PS50056"/>
    </source>
</evidence>
<dbReference type="PROSITE" id="PS00383">
    <property type="entry name" value="TYR_PHOSPHATASE_1"/>
    <property type="match status" value="1"/>
</dbReference>
<feature type="domain" description="ShKT" evidence="8">
    <location>
        <begin position="67"/>
        <end position="107"/>
    </location>
</feature>
<feature type="non-terminal residue" evidence="9">
    <location>
        <position position="1"/>
    </location>
</feature>
<dbReference type="FunFam" id="1.10.10.1870:FF:000001">
    <property type="entry name" value="Metalloendopeptidase"/>
    <property type="match status" value="1"/>
</dbReference>
<dbReference type="EMBL" id="CATQJA010002581">
    <property type="protein sequence ID" value="CAJ0571753.1"/>
    <property type="molecule type" value="Genomic_DNA"/>
</dbReference>
<accession>A0AA36FXJ9</accession>
<dbReference type="FunFam" id="1.10.10.1940:FF:000002">
    <property type="entry name" value="PHAryngeal gland Toxin-related"/>
    <property type="match status" value="1"/>
</dbReference>
<feature type="compositionally biased region" description="Basic and acidic residues" evidence="4">
    <location>
        <begin position="160"/>
        <end position="169"/>
    </location>
</feature>
<dbReference type="InterPro" id="IPR016130">
    <property type="entry name" value="Tyr_Pase_AS"/>
</dbReference>
<evidence type="ECO:0000256" key="2">
    <source>
        <dbReference type="ARBA" id="ARBA00023157"/>
    </source>
</evidence>
<dbReference type="SUPFAM" id="SSF52799">
    <property type="entry name" value="(Phosphotyrosine protein) phosphatases II"/>
    <property type="match status" value="1"/>
</dbReference>
<keyword evidence="1 5" id="KW-0732">Signal</keyword>
<reference evidence="9" key="1">
    <citation type="submission" date="2023-06" db="EMBL/GenBank/DDBJ databases">
        <authorList>
            <person name="Delattre M."/>
        </authorList>
    </citation>
    <scope>NUCLEOTIDE SEQUENCE</scope>
    <source>
        <strain evidence="9">AF72</strain>
    </source>
</reference>
<dbReference type="InterPro" id="IPR029021">
    <property type="entry name" value="Prot-tyrosine_phosphatase-like"/>
</dbReference>
<sequence length="530" mass="58018">MLRFILAVALCGAIYATLTCDKPTGPCELGCDQDAVCFDNVSCCNFHDVHSDGTTLYPTDKPVTASCQDKVNPQTGVSDCPKMANYCNNPAYKDVMADQCPKTCGLCGAGTTLQPGQCVDKINPLTGYSDCPRMANYCNNPDYYELMTEQCPKTSVNQTEKNDAAESKGKSQKAVKHRQRMSAETGGDDETQHHGPSQRASGRSGKRTAGSCEQQKRAPPPKLAPEVVAALDKFVQHMEKLGPTGMLEEFDANKAYLPSDVKCEVANKYPEKNRFKDVLCLDSTRVVLRNDYGNYTSADGDYIHANWVMADDLERKYIATQGPLPGTIEDFWRMTFQENATSIICLGLAAEANGSGFNEYWPAKVADFKNYGKMFVNNKKVETDPKSKGLTIYTLEVLPDGCSNSNVIKLIHCPGWADQSAASSGHSAISILRLMKESGSGTTVVHCSAGIGRTGTLIAIDMIATRLLKGKEVMTLDVFKEVRNCRAGAVQTAPQYLFIYSTVLDYIKAKSGDKHAAFRQKFYKLLQKLA</sequence>
<keyword evidence="10" id="KW-1185">Reference proteome</keyword>
<dbReference type="SMART" id="SM00404">
    <property type="entry name" value="PTPc_motif"/>
    <property type="match status" value="1"/>
</dbReference>
<dbReference type="PROSITE" id="PS50055">
    <property type="entry name" value="TYR_PHOSPHATASE_PTP"/>
    <property type="match status" value="1"/>
</dbReference>
<evidence type="ECO:0000256" key="5">
    <source>
        <dbReference type="SAM" id="SignalP"/>
    </source>
</evidence>
<comment type="caution">
    <text evidence="9">The sequence shown here is derived from an EMBL/GenBank/DDBJ whole genome shotgun (WGS) entry which is preliminary data.</text>
</comment>
<comment type="caution">
    <text evidence="3">Lacks conserved residue(s) required for the propagation of feature annotation.</text>
</comment>
<dbReference type="PROSITE" id="PS50056">
    <property type="entry name" value="TYR_PHOSPHATASE_2"/>
    <property type="match status" value="1"/>
</dbReference>
<evidence type="ECO:0000313" key="9">
    <source>
        <dbReference type="EMBL" id="CAJ0571753.1"/>
    </source>
</evidence>
<dbReference type="PANTHER" id="PTHR23219:SF13">
    <property type="entry name" value="TYROSINE-PROTEIN PHOSPHATASE DOMAIN-CONTAINING PROTEIN"/>
    <property type="match status" value="1"/>
</dbReference>
<feature type="domain" description="Tyrosine-protein phosphatase" evidence="6">
    <location>
        <begin position="271"/>
        <end position="506"/>
    </location>
</feature>
<dbReference type="Pfam" id="PF00102">
    <property type="entry name" value="Y_phosphatase"/>
    <property type="match status" value="1"/>
</dbReference>
<protein>
    <submittedName>
        <fullName evidence="9">Uncharacterized protein</fullName>
    </submittedName>
</protein>